<dbReference type="Proteomes" id="UP000824540">
    <property type="component" value="Unassembled WGS sequence"/>
</dbReference>
<protein>
    <submittedName>
        <fullName evidence="2">Uncharacterized protein</fullName>
    </submittedName>
</protein>
<keyword evidence="3" id="KW-1185">Reference proteome</keyword>
<evidence type="ECO:0000313" key="2">
    <source>
        <dbReference type="EMBL" id="KAG9348656.1"/>
    </source>
</evidence>
<dbReference type="AlphaFoldDB" id="A0A8T2PAA8"/>
<evidence type="ECO:0000256" key="1">
    <source>
        <dbReference type="SAM" id="MobiDB-lite"/>
    </source>
</evidence>
<name>A0A8T2PAA8_9TELE</name>
<evidence type="ECO:0000313" key="3">
    <source>
        <dbReference type="Proteomes" id="UP000824540"/>
    </source>
</evidence>
<feature type="region of interest" description="Disordered" evidence="1">
    <location>
        <begin position="1"/>
        <end position="24"/>
    </location>
</feature>
<gene>
    <name evidence="2" type="ORF">JZ751_028973</name>
</gene>
<proteinExistence type="predicted"/>
<accession>A0A8T2PAA8</accession>
<comment type="caution">
    <text evidence="2">The sequence shown here is derived from an EMBL/GenBank/DDBJ whole genome shotgun (WGS) entry which is preliminary data.</text>
</comment>
<reference evidence="2" key="1">
    <citation type="thesis" date="2021" institute="BYU ScholarsArchive" country="Provo, UT, USA">
        <title>Applications of and Algorithms for Genome Assembly and Genomic Analyses with an Emphasis on Marine Teleosts.</title>
        <authorList>
            <person name="Pickett B.D."/>
        </authorList>
    </citation>
    <scope>NUCLEOTIDE SEQUENCE</scope>
    <source>
        <strain evidence="2">HI-2016</strain>
    </source>
</reference>
<organism evidence="2 3">
    <name type="scientific">Albula glossodonta</name>
    <name type="common">roundjaw bonefish</name>
    <dbReference type="NCBI Taxonomy" id="121402"/>
    <lineage>
        <taxon>Eukaryota</taxon>
        <taxon>Metazoa</taxon>
        <taxon>Chordata</taxon>
        <taxon>Craniata</taxon>
        <taxon>Vertebrata</taxon>
        <taxon>Euteleostomi</taxon>
        <taxon>Actinopterygii</taxon>
        <taxon>Neopterygii</taxon>
        <taxon>Teleostei</taxon>
        <taxon>Albuliformes</taxon>
        <taxon>Albulidae</taxon>
        <taxon>Albula</taxon>
    </lineage>
</organism>
<dbReference type="EMBL" id="JAFBMS010000010">
    <property type="protein sequence ID" value="KAG9348656.1"/>
    <property type="molecule type" value="Genomic_DNA"/>
</dbReference>
<sequence length="70" mass="7638">MDRGAHPSPLTGRLEGAGLGSHTAGTEKRLWAFETAWSFTCTERLRRTEPDDLIRGGTVLSERGARGDEP</sequence>